<gene>
    <name evidence="10" type="ORF">RFM68_09945</name>
</gene>
<evidence type="ECO:0000256" key="2">
    <source>
        <dbReference type="ARBA" id="ARBA00022679"/>
    </source>
</evidence>
<keyword evidence="6 10" id="KW-0695">RNA-directed DNA polymerase</keyword>
<dbReference type="PRINTS" id="PR00866">
    <property type="entry name" value="RNADNAPOLMS"/>
</dbReference>
<feature type="domain" description="Reverse transcriptase" evidence="9">
    <location>
        <begin position="35"/>
        <end position="236"/>
    </location>
</feature>
<accession>A0ABU4ZIK3</accession>
<dbReference type="GO" id="GO:0003964">
    <property type="term" value="F:RNA-directed DNA polymerase activity"/>
    <property type="evidence" value="ECO:0007669"/>
    <property type="project" value="UniProtKB-KW"/>
</dbReference>
<keyword evidence="4" id="KW-0479">Metal-binding</keyword>
<comment type="similarity">
    <text evidence="7">Belongs to the bacterial reverse transcriptase family.</text>
</comment>
<evidence type="ECO:0000256" key="4">
    <source>
        <dbReference type="ARBA" id="ARBA00022723"/>
    </source>
</evidence>
<dbReference type="Proteomes" id="UP001276840">
    <property type="component" value="Unassembled WGS sequence"/>
</dbReference>
<dbReference type="PANTHER" id="PTHR34047:SF7">
    <property type="entry name" value="RNA-DIRECTED DNA POLYMERASE"/>
    <property type="match status" value="1"/>
</dbReference>
<name>A0ABU4ZIK3_9HYPH</name>
<dbReference type="NCBIfam" id="NF038233">
    <property type="entry name" value="retron_St85_RT"/>
    <property type="match status" value="1"/>
</dbReference>
<evidence type="ECO:0000256" key="3">
    <source>
        <dbReference type="ARBA" id="ARBA00022695"/>
    </source>
</evidence>
<evidence type="ECO:0000259" key="9">
    <source>
        <dbReference type="Pfam" id="PF00078"/>
    </source>
</evidence>
<dbReference type="PANTHER" id="PTHR34047">
    <property type="entry name" value="NUCLEAR INTRON MATURASE 1, MITOCHONDRIAL-RELATED"/>
    <property type="match status" value="1"/>
</dbReference>
<comment type="catalytic activity">
    <reaction evidence="8">
        <text>DNA(n) + a 2'-deoxyribonucleoside 5'-triphosphate = DNA(n+1) + diphosphate</text>
        <dbReference type="Rhea" id="RHEA:22508"/>
        <dbReference type="Rhea" id="RHEA-COMP:17339"/>
        <dbReference type="Rhea" id="RHEA-COMP:17340"/>
        <dbReference type="ChEBI" id="CHEBI:33019"/>
        <dbReference type="ChEBI" id="CHEBI:61560"/>
        <dbReference type="ChEBI" id="CHEBI:173112"/>
        <dbReference type="EC" id="2.7.7.49"/>
    </reaction>
</comment>
<evidence type="ECO:0000256" key="1">
    <source>
        <dbReference type="ARBA" id="ARBA00012493"/>
    </source>
</evidence>
<evidence type="ECO:0000313" key="10">
    <source>
        <dbReference type="EMBL" id="MDX8524830.1"/>
    </source>
</evidence>
<dbReference type="EMBL" id="JAVIJF010000006">
    <property type="protein sequence ID" value="MDX8524830.1"/>
    <property type="molecule type" value="Genomic_DNA"/>
</dbReference>
<sequence length="319" mass="35818">MPSIVESLAIETGLLPDLVERVMITAPVRYKNYQIDKKGGGKRSISQPAREVKLLQRALIEILLRDLPVHSAATAYQAGLSIHANAVPHVGHGPILKMDFKDFFPTIRDHDWEKYCRSTQCLSDREDIRLTGLLICQRPKKTVGLRLAIGAPSSPFVSNALLYEFDEAVSAAVAKDKVIYTRYADDLTFSAPRLGHLRDVEKTVRQTLKGLHFPRLKINEDKTTYITAKFGRRVTGLTLTNDGKVSIGHVRKRLLHAQVHRASRDMLNDGELMELKGMLGFVNSVEPSFLDVLRRRYGLATVVRVQRFETVPPAQEPSD</sequence>
<keyword evidence="5" id="KW-0460">Magnesium</keyword>
<comment type="caution">
    <text evidence="10">The sequence shown here is derived from an EMBL/GenBank/DDBJ whole genome shotgun (WGS) entry which is preliminary data.</text>
</comment>
<dbReference type="InterPro" id="IPR000477">
    <property type="entry name" value="RT_dom"/>
</dbReference>
<dbReference type="EC" id="2.7.7.49" evidence="1"/>
<dbReference type="CDD" id="cd03487">
    <property type="entry name" value="RT_Bac_retron_II"/>
    <property type="match status" value="1"/>
</dbReference>
<dbReference type="InterPro" id="IPR051083">
    <property type="entry name" value="GrpII_Intron_Splice-Mob/Def"/>
</dbReference>
<organism evidence="10 11">
    <name type="scientific">Mesorhizobium montanum</name>
    <dbReference type="NCBI Taxonomy" id="3072323"/>
    <lineage>
        <taxon>Bacteria</taxon>
        <taxon>Pseudomonadati</taxon>
        <taxon>Pseudomonadota</taxon>
        <taxon>Alphaproteobacteria</taxon>
        <taxon>Hyphomicrobiales</taxon>
        <taxon>Phyllobacteriaceae</taxon>
        <taxon>Mesorhizobium</taxon>
    </lineage>
</organism>
<proteinExistence type="inferred from homology"/>
<dbReference type="InterPro" id="IPR000123">
    <property type="entry name" value="Reverse_transcriptase_msDNA"/>
</dbReference>
<keyword evidence="2" id="KW-0808">Transferase</keyword>
<evidence type="ECO:0000256" key="5">
    <source>
        <dbReference type="ARBA" id="ARBA00022842"/>
    </source>
</evidence>
<protein>
    <recommendedName>
        <fullName evidence="1">RNA-directed DNA polymerase</fullName>
        <ecNumber evidence="1">2.7.7.49</ecNumber>
    </recommendedName>
</protein>
<dbReference type="Pfam" id="PF00078">
    <property type="entry name" value="RVT_1"/>
    <property type="match status" value="1"/>
</dbReference>
<reference evidence="10 11" key="1">
    <citation type="submission" date="2023-08" db="EMBL/GenBank/DDBJ databases">
        <title>Implementing the SeqCode for naming new Mesorhizobium species isolated from Vachellia karroo root nodules.</title>
        <authorList>
            <person name="Van Lill M."/>
        </authorList>
    </citation>
    <scope>NUCLEOTIDE SEQUENCE [LARGE SCALE GENOMIC DNA]</scope>
    <source>
        <strain evidence="10 11">MSK 1335</strain>
    </source>
</reference>
<evidence type="ECO:0000313" key="11">
    <source>
        <dbReference type="Proteomes" id="UP001276840"/>
    </source>
</evidence>
<keyword evidence="11" id="KW-1185">Reference proteome</keyword>
<dbReference type="RefSeq" id="WP_320232567.1">
    <property type="nucleotide sequence ID" value="NZ_JAVIJF010000006.1"/>
</dbReference>
<evidence type="ECO:0000256" key="7">
    <source>
        <dbReference type="ARBA" id="ARBA00034120"/>
    </source>
</evidence>
<keyword evidence="3" id="KW-0548">Nucleotidyltransferase</keyword>
<evidence type="ECO:0000256" key="6">
    <source>
        <dbReference type="ARBA" id="ARBA00022918"/>
    </source>
</evidence>
<evidence type="ECO:0000256" key="8">
    <source>
        <dbReference type="ARBA" id="ARBA00048173"/>
    </source>
</evidence>